<protein>
    <submittedName>
        <fullName evidence="4">CCHC-type domain-containing protein</fullName>
    </submittedName>
</protein>
<evidence type="ECO:0000313" key="4">
    <source>
        <dbReference type="WBParaSite" id="nRc.2.0.1.t15433-RA"/>
    </source>
</evidence>
<dbReference type="CDD" id="cd15457">
    <property type="entry name" value="NADAR"/>
    <property type="match status" value="1"/>
</dbReference>
<keyword evidence="1" id="KW-0479">Metal-binding</keyword>
<dbReference type="InterPro" id="IPR037238">
    <property type="entry name" value="YbiA-like_sf"/>
</dbReference>
<evidence type="ECO:0000259" key="2">
    <source>
        <dbReference type="PROSITE" id="PS50158"/>
    </source>
</evidence>
<evidence type="ECO:0000256" key="1">
    <source>
        <dbReference type="PROSITE-ProRule" id="PRU00047"/>
    </source>
</evidence>
<name>A0A915IPT1_ROMCU</name>
<dbReference type="SUPFAM" id="SSF143990">
    <property type="entry name" value="YbiA-like"/>
    <property type="match status" value="1"/>
</dbReference>
<evidence type="ECO:0000313" key="3">
    <source>
        <dbReference type="Proteomes" id="UP000887565"/>
    </source>
</evidence>
<dbReference type="GO" id="GO:0008270">
    <property type="term" value="F:zinc ion binding"/>
    <property type="evidence" value="ECO:0007669"/>
    <property type="project" value="UniProtKB-KW"/>
</dbReference>
<dbReference type="InterPro" id="IPR012816">
    <property type="entry name" value="NADAR"/>
</dbReference>
<dbReference type="Gene3D" id="1.10.357.40">
    <property type="entry name" value="YbiA-like"/>
    <property type="match status" value="1"/>
</dbReference>
<dbReference type="GO" id="GO:0003676">
    <property type="term" value="F:nucleic acid binding"/>
    <property type="evidence" value="ECO:0007669"/>
    <property type="project" value="InterPro"/>
</dbReference>
<feature type="domain" description="CCHC-type" evidence="2">
    <location>
        <begin position="182"/>
        <end position="195"/>
    </location>
</feature>
<dbReference type="PROSITE" id="PS50158">
    <property type="entry name" value="ZF_CCHC"/>
    <property type="match status" value="1"/>
</dbReference>
<sequence>MERKITAYIQISDALFREKSLYDICENFENNNPGVCMPENVELINNSTLKFFFATEKDRDEAVGKKINIFNIKLTLEKPREPEFTRILRLGDITGRTIPKVISHEEVEHWLVEKFPGLRIAADNDSKFATMPKCKVIKCNVRMIKIIVPADYIIPGYVWCQTASMIRPIKLKLWYHSMALYCKRCMKEGHLKKDCNVAEDNLPHPLPNFNSYSNVVSGGRVSETEMEENENDRGTEHLAGISIMDNDIDQMDVTIPYIVNNENTPPEHENWPMLSSAESSYDFVPFYTKKTTFSNHYHCPFTAGGLSFNTTEHYLFYHKAAKLGLTDKMNDIRNTKMAATAKRIGDSLKWNDAVDGPWYNFAAEKLLEANRYKYEQNKAQRMSLFQTAPKEL</sequence>
<accession>A0A915IPT1</accession>
<dbReference type="InterPro" id="IPR001878">
    <property type="entry name" value="Znf_CCHC"/>
</dbReference>
<reference evidence="4" key="1">
    <citation type="submission" date="2022-11" db="UniProtKB">
        <authorList>
            <consortium name="WormBaseParasite"/>
        </authorList>
    </citation>
    <scope>IDENTIFICATION</scope>
</reference>
<proteinExistence type="predicted"/>
<dbReference type="Proteomes" id="UP000887565">
    <property type="component" value="Unplaced"/>
</dbReference>
<keyword evidence="1" id="KW-0863">Zinc-finger</keyword>
<dbReference type="Pfam" id="PF08719">
    <property type="entry name" value="NADAR"/>
    <property type="match status" value="1"/>
</dbReference>
<organism evidence="3 4">
    <name type="scientific">Romanomermis culicivorax</name>
    <name type="common">Nematode worm</name>
    <dbReference type="NCBI Taxonomy" id="13658"/>
    <lineage>
        <taxon>Eukaryota</taxon>
        <taxon>Metazoa</taxon>
        <taxon>Ecdysozoa</taxon>
        <taxon>Nematoda</taxon>
        <taxon>Enoplea</taxon>
        <taxon>Dorylaimia</taxon>
        <taxon>Mermithida</taxon>
        <taxon>Mermithoidea</taxon>
        <taxon>Mermithidae</taxon>
        <taxon>Romanomermis</taxon>
    </lineage>
</organism>
<keyword evidence="3" id="KW-1185">Reference proteome</keyword>
<keyword evidence="1" id="KW-0862">Zinc</keyword>
<dbReference type="AlphaFoldDB" id="A0A915IPT1"/>
<dbReference type="WBParaSite" id="nRc.2.0.1.t15433-RA">
    <property type="protein sequence ID" value="nRc.2.0.1.t15433-RA"/>
    <property type="gene ID" value="nRc.2.0.1.g15433"/>
</dbReference>